<dbReference type="GO" id="GO:0003979">
    <property type="term" value="F:UDP-glucose 6-dehydrogenase activity"/>
    <property type="evidence" value="ECO:0007669"/>
    <property type="project" value="UniProtKB-EC"/>
</dbReference>
<dbReference type="SUPFAM" id="SSF51735">
    <property type="entry name" value="NAD(P)-binding Rossmann-fold domains"/>
    <property type="match status" value="1"/>
</dbReference>
<dbReference type="NCBIfam" id="TIGR03026">
    <property type="entry name" value="NDP-sugDHase"/>
    <property type="match status" value="1"/>
</dbReference>
<feature type="binding site" evidence="10">
    <location>
        <position position="334"/>
    </location>
    <ligand>
        <name>NAD(+)</name>
        <dbReference type="ChEBI" id="CHEBI:57540"/>
    </ligand>
</feature>
<dbReference type="InterPro" id="IPR017476">
    <property type="entry name" value="UDP-Glc/GDP-Man"/>
</dbReference>
<dbReference type="InterPro" id="IPR014027">
    <property type="entry name" value="UDP-Glc/GDP-Man_DH_C"/>
</dbReference>
<dbReference type="AlphaFoldDB" id="A0A369AID1"/>
<dbReference type="SMART" id="SM00984">
    <property type="entry name" value="UDPG_MGDP_dh_C"/>
    <property type="match status" value="1"/>
</dbReference>
<feature type="binding site" evidence="10">
    <location>
        <position position="122"/>
    </location>
    <ligand>
        <name>NAD(+)</name>
        <dbReference type="ChEBI" id="CHEBI:57540"/>
    </ligand>
</feature>
<dbReference type="OrthoDB" id="9803238at2"/>
<feature type="binding site" evidence="9">
    <location>
        <position position="211"/>
    </location>
    <ligand>
        <name>substrate</name>
    </ligand>
</feature>
<dbReference type="GO" id="GO:0006065">
    <property type="term" value="P:UDP-glucuronate biosynthetic process"/>
    <property type="evidence" value="ECO:0007669"/>
    <property type="project" value="UniProtKB-UniPathway"/>
</dbReference>
<dbReference type="Gene3D" id="1.20.5.100">
    <property type="entry name" value="Cytochrome c1, transmembrane anchor, C-terminal"/>
    <property type="match status" value="1"/>
</dbReference>
<comment type="caution">
    <text evidence="12">The sequence shown here is derived from an EMBL/GenBank/DDBJ whole genome shotgun (WGS) entry which is preliminary data.</text>
</comment>
<feature type="binding site" evidence="10">
    <location>
        <position position="36"/>
    </location>
    <ligand>
        <name>NAD(+)</name>
        <dbReference type="ChEBI" id="CHEBI:57540"/>
    </ligand>
</feature>
<feature type="binding site" evidence="9">
    <location>
        <position position="264"/>
    </location>
    <ligand>
        <name>substrate</name>
    </ligand>
</feature>
<keyword evidence="5 7" id="KW-0520">NAD</keyword>
<dbReference type="PIRSF" id="PIRSF000124">
    <property type="entry name" value="UDPglc_GDPman_dh"/>
    <property type="match status" value="1"/>
</dbReference>
<dbReference type="GO" id="GO:0000271">
    <property type="term" value="P:polysaccharide biosynthetic process"/>
    <property type="evidence" value="ECO:0007669"/>
    <property type="project" value="InterPro"/>
</dbReference>
<evidence type="ECO:0000256" key="6">
    <source>
        <dbReference type="ARBA" id="ARBA00047473"/>
    </source>
</evidence>
<evidence type="ECO:0000313" key="13">
    <source>
        <dbReference type="Proteomes" id="UP000253034"/>
    </source>
</evidence>
<dbReference type="PANTHER" id="PTHR43750:SF3">
    <property type="entry name" value="UDP-GLUCOSE 6-DEHYDROGENASE TUAD"/>
    <property type="match status" value="1"/>
</dbReference>
<feature type="binding site" evidence="9">
    <location>
        <begin position="256"/>
        <end position="260"/>
    </location>
    <ligand>
        <name>substrate</name>
    </ligand>
</feature>
<feature type="binding site" evidence="10">
    <location>
        <position position="31"/>
    </location>
    <ligand>
        <name>NAD(+)</name>
        <dbReference type="ChEBI" id="CHEBI:57540"/>
    </ligand>
</feature>
<dbReference type="GO" id="GO:0051287">
    <property type="term" value="F:NAD binding"/>
    <property type="evidence" value="ECO:0007669"/>
    <property type="project" value="InterPro"/>
</dbReference>
<dbReference type="Pfam" id="PF03720">
    <property type="entry name" value="UDPG_MGDP_dh_C"/>
    <property type="match status" value="1"/>
</dbReference>
<dbReference type="InterPro" id="IPR008927">
    <property type="entry name" value="6-PGluconate_DH-like_C_sf"/>
</dbReference>
<reference evidence="12 13" key="1">
    <citation type="submission" date="2018-07" db="EMBL/GenBank/DDBJ databases">
        <title>Genomic Encyclopedia of Type Strains, Phase IV (KMG-IV): sequencing the most valuable type-strain genomes for metagenomic binning, comparative biology and taxonomic classification.</title>
        <authorList>
            <person name="Goeker M."/>
        </authorList>
    </citation>
    <scope>NUCLEOTIDE SEQUENCE [LARGE SCALE GENOMIC DNA]</scope>
    <source>
        <strain evidence="12 13">DSM 27016</strain>
    </source>
</reference>
<keyword evidence="4 7" id="KW-0560">Oxidoreductase</keyword>
<dbReference type="Pfam" id="PF00984">
    <property type="entry name" value="UDPG_MGDP_dh"/>
    <property type="match status" value="1"/>
</dbReference>
<feature type="domain" description="UDP-glucose/GDP-mannose dehydrogenase C-terminal" evidence="11">
    <location>
        <begin position="320"/>
        <end position="425"/>
    </location>
</feature>
<evidence type="ECO:0000256" key="1">
    <source>
        <dbReference type="ARBA" id="ARBA00004701"/>
    </source>
</evidence>
<comment type="similarity">
    <text evidence="2 7">Belongs to the UDP-glucose/GDP-mannose dehydrogenase family.</text>
</comment>
<gene>
    <name evidence="12" type="ORF">DFR58_13815</name>
</gene>
<protein>
    <recommendedName>
        <fullName evidence="3 7">UDP-glucose 6-dehydrogenase</fullName>
        <ecNumber evidence="3 7">1.1.1.22</ecNumber>
    </recommendedName>
</protein>
<evidence type="ECO:0000259" key="11">
    <source>
        <dbReference type="SMART" id="SM00984"/>
    </source>
</evidence>
<dbReference type="InterPro" id="IPR001732">
    <property type="entry name" value="UDP-Glc/GDP-Man_DH_N"/>
</dbReference>
<keyword evidence="13" id="KW-1185">Reference proteome</keyword>
<dbReference type="InterPro" id="IPR036291">
    <property type="entry name" value="NAD(P)-bd_dom_sf"/>
</dbReference>
<dbReference type="SUPFAM" id="SSF52413">
    <property type="entry name" value="UDP-glucose/GDP-mannose dehydrogenase C-terminal domain"/>
    <property type="match status" value="1"/>
</dbReference>
<dbReference type="PANTHER" id="PTHR43750">
    <property type="entry name" value="UDP-GLUCOSE 6-DEHYDROGENASE TUAD"/>
    <property type="match status" value="1"/>
</dbReference>
<evidence type="ECO:0000256" key="5">
    <source>
        <dbReference type="ARBA" id="ARBA00023027"/>
    </source>
</evidence>
<organism evidence="12 13">
    <name type="scientific">Anaerobacterium chartisolvens</name>
    <dbReference type="NCBI Taxonomy" id="1297424"/>
    <lineage>
        <taxon>Bacteria</taxon>
        <taxon>Bacillati</taxon>
        <taxon>Bacillota</taxon>
        <taxon>Clostridia</taxon>
        <taxon>Eubacteriales</taxon>
        <taxon>Oscillospiraceae</taxon>
        <taxon>Anaerobacterium</taxon>
    </lineage>
</organism>
<evidence type="ECO:0000256" key="7">
    <source>
        <dbReference type="PIRNR" id="PIRNR000124"/>
    </source>
</evidence>
<dbReference type="PIRSF" id="PIRSF500134">
    <property type="entry name" value="UDPglc_DH_bac"/>
    <property type="match status" value="1"/>
</dbReference>
<feature type="active site" description="Nucleophile" evidence="8">
    <location>
        <position position="267"/>
    </location>
</feature>
<evidence type="ECO:0000256" key="3">
    <source>
        <dbReference type="ARBA" id="ARBA00012954"/>
    </source>
</evidence>
<dbReference type="EMBL" id="QPJT01000038">
    <property type="protein sequence ID" value="RCX09110.1"/>
    <property type="molecule type" value="Genomic_DNA"/>
</dbReference>
<evidence type="ECO:0000256" key="8">
    <source>
        <dbReference type="PIRSR" id="PIRSR500134-1"/>
    </source>
</evidence>
<name>A0A369AID1_9FIRM</name>
<dbReference type="RefSeq" id="WP_114300040.1">
    <property type="nucleotide sequence ID" value="NZ_QPJT01000038.1"/>
</dbReference>
<dbReference type="EC" id="1.1.1.22" evidence="3 7"/>
<sequence>MHKIAVVGTGYVGLVTGACLSDFGLEVICVDNNAEKINQLKEGIIPIYEPSLNFIVERNVYYKRLAFTTDIKFAVENADVIFIAVGTPPAEDGSADLKYVYEVASNIASYINGYKVIVNKSTVPVGTGKAVEDFIQDRLKERNVDFEFDVVSNPEFLREGSAIYDFTHPDRIVIGSRSKKAVDIMKNVYRVLYLNETPFVETGVETAEIIKYASNAFLAMKITFINEIASLCEKIGANVQDVSKAMGRDGRIGPKFLNPGPGYGGSCFPKDTRALAETGKKYGSNISLVEATILANERHKLLMVEKVCNYFGELENKVLAILGLAFKQNTDDMRDSASITIIKGLAEAGASFKVYDPAAMDEARLVFKGIEDKITYCHDEYDTVSGADALIIITEWNQFRNLDLGRIKSSLKSPVFFDYRNIYRRSFMEEKGFIYMGVGQ</sequence>
<evidence type="ECO:0000256" key="10">
    <source>
        <dbReference type="PIRSR" id="PIRSR500134-3"/>
    </source>
</evidence>
<dbReference type="Proteomes" id="UP000253034">
    <property type="component" value="Unassembled WGS sequence"/>
</dbReference>
<evidence type="ECO:0000256" key="2">
    <source>
        <dbReference type="ARBA" id="ARBA00006601"/>
    </source>
</evidence>
<dbReference type="UniPathway" id="UPA00038">
    <property type="reaction ID" value="UER00491"/>
</dbReference>
<feature type="binding site" evidence="9">
    <location>
        <position position="327"/>
    </location>
    <ligand>
        <name>substrate</name>
    </ligand>
</feature>
<dbReference type="SUPFAM" id="SSF48179">
    <property type="entry name" value="6-phosphogluconate dehydrogenase C-terminal domain-like"/>
    <property type="match status" value="1"/>
</dbReference>
<evidence type="ECO:0000256" key="4">
    <source>
        <dbReference type="ARBA" id="ARBA00023002"/>
    </source>
</evidence>
<evidence type="ECO:0000313" key="12">
    <source>
        <dbReference type="EMBL" id="RCX09110.1"/>
    </source>
</evidence>
<feature type="binding site" evidence="10">
    <location>
        <position position="87"/>
    </location>
    <ligand>
        <name>NAD(+)</name>
        <dbReference type="ChEBI" id="CHEBI:57540"/>
    </ligand>
</feature>
<proteinExistence type="inferred from homology"/>
<feature type="binding site" evidence="10">
    <location>
        <position position="159"/>
    </location>
    <ligand>
        <name>NAD(+)</name>
        <dbReference type="ChEBI" id="CHEBI:57540"/>
    </ligand>
</feature>
<feature type="binding site" evidence="10">
    <location>
        <position position="270"/>
    </location>
    <ligand>
        <name>NAD(+)</name>
        <dbReference type="ChEBI" id="CHEBI:57540"/>
    </ligand>
</feature>
<comment type="catalytic activity">
    <reaction evidence="6 7">
        <text>UDP-alpha-D-glucose + 2 NAD(+) + H2O = UDP-alpha-D-glucuronate + 2 NADH + 3 H(+)</text>
        <dbReference type="Rhea" id="RHEA:23596"/>
        <dbReference type="ChEBI" id="CHEBI:15377"/>
        <dbReference type="ChEBI" id="CHEBI:15378"/>
        <dbReference type="ChEBI" id="CHEBI:57540"/>
        <dbReference type="ChEBI" id="CHEBI:57945"/>
        <dbReference type="ChEBI" id="CHEBI:58052"/>
        <dbReference type="ChEBI" id="CHEBI:58885"/>
        <dbReference type="EC" id="1.1.1.22"/>
    </reaction>
</comment>
<dbReference type="Pfam" id="PF03721">
    <property type="entry name" value="UDPG_MGDP_dh_N"/>
    <property type="match status" value="1"/>
</dbReference>
<feature type="binding site" evidence="9">
    <location>
        <begin position="156"/>
        <end position="159"/>
    </location>
    <ligand>
        <name>substrate</name>
    </ligand>
</feature>
<comment type="pathway">
    <text evidence="1">Nucleotide-sugar biosynthesis; UDP-alpha-D-glucuronate biosynthesis; UDP-alpha-D-glucuronate from UDP-alpha-D-glucose: step 1/1.</text>
</comment>
<dbReference type="InterPro" id="IPR036220">
    <property type="entry name" value="UDP-Glc/GDP-Man_DH_C_sf"/>
</dbReference>
<dbReference type="InterPro" id="IPR014026">
    <property type="entry name" value="UDP-Glc/GDP-Man_DH_dimer"/>
</dbReference>
<dbReference type="InterPro" id="IPR028357">
    <property type="entry name" value="UDPglc_DH_bac"/>
</dbReference>
<dbReference type="PROSITE" id="PS51257">
    <property type="entry name" value="PROKAR_LIPOPROTEIN"/>
    <property type="match status" value="1"/>
</dbReference>
<evidence type="ECO:0000256" key="9">
    <source>
        <dbReference type="PIRSR" id="PIRSR500134-2"/>
    </source>
</evidence>
<accession>A0A369AID1</accession>
<dbReference type="Gene3D" id="3.40.50.720">
    <property type="entry name" value="NAD(P)-binding Rossmann-like Domain"/>
    <property type="match status" value="2"/>
</dbReference>